<protein>
    <recommendedName>
        <fullName evidence="2">receptor protein-tyrosine kinase</fullName>
        <ecNumber evidence="2">2.7.10.1</ecNumber>
    </recommendedName>
</protein>
<evidence type="ECO:0000256" key="14">
    <source>
        <dbReference type="ARBA" id="ARBA00051243"/>
    </source>
</evidence>
<dbReference type="AlphaFoldDB" id="A0A1I7Z7X8"/>
<evidence type="ECO:0000256" key="10">
    <source>
        <dbReference type="ARBA" id="ARBA00023136"/>
    </source>
</evidence>
<evidence type="ECO:0000256" key="11">
    <source>
        <dbReference type="ARBA" id="ARBA00023137"/>
    </source>
</evidence>
<dbReference type="SMART" id="SM00060">
    <property type="entry name" value="FN3"/>
    <property type="match status" value="1"/>
</dbReference>
<dbReference type="CDD" id="cd00063">
    <property type="entry name" value="FN3"/>
    <property type="match status" value="1"/>
</dbReference>
<evidence type="ECO:0000259" key="20">
    <source>
        <dbReference type="PROSITE" id="PS51379"/>
    </source>
</evidence>
<dbReference type="CDD" id="cd00064">
    <property type="entry name" value="FU"/>
    <property type="match status" value="1"/>
</dbReference>
<dbReference type="InterPro" id="IPR001245">
    <property type="entry name" value="Ser-Thr/Tyr_kinase_cat_dom"/>
</dbReference>
<keyword evidence="8 15" id="KW-0067">ATP-binding</keyword>
<comment type="subcellular location">
    <subcellularLocation>
        <location evidence="1">Membrane</location>
        <topology evidence="1">Single-pass type I membrane protein</topology>
    </subcellularLocation>
</comment>
<dbReference type="InterPro" id="IPR050449">
    <property type="entry name" value="Ephrin_rcpt_TKs"/>
</dbReference>
<feature type="binding site" evidence="15">
    <location>
        <position position="976"/>
    </location>
    <ligand>
        <name>ATP</name>
        <dbReference type="ChEBI" id="CHEBI:30616"/>
    </ligand>
</feature>
<dbReference type="InterPro" id="IPR006211">
    <property type="entry name" value="Furin-like_Cys-rich_dom"/>
</dbReference>
<keyword evidence="10 16" id="KW-0472">Membrane</keyword>
<organism evidence="21 22">
    <name type="scientific">Steinernema glaseri</name>
    <dbReference type="NCBI Taxonomy" id="37863"/>
    <lineage>
        <taxon>Eukaryota</taxon>
        <taxon>Metazoa</taxon>
        <taxon>Ecdysozoa</taxon>
        <taxon>Nematoda</taxon>
        <taxon>Chromadorea</taxon>
        <taxon>Rhabditida</taxon>
        <taxon>Tylenchina</taxon>
        <taxon>Panagrolaimomorpha</taxon>
        <taxon>Strongyloidoidea</taxon>
        <taxon>Steinernematidae</taxon>
        <taxon>Steinernema</taxon>
    </lineage>
</organism>
<dbReference type="PROSITE" id="PS00107">
    <property type="entry name" value="PROTEIN_KINASE_ATP"/>
    <property type="match status" value="1"/>
</dbReference>
<keyword evidence="7" id="KW-0418">Kinase</keyword>
<keyword evidence="5 16" id="KW-0812">Transmembrane</keyword>
<proteinExistence type="predicted"/>
<feature type="domain" description="Protein kinase" evidence="18">
    <location>
        <begin position="939"/>
        <end position="1039"/>
    </location>
</feature>
<keyword evidence="11" id="KW-0829">Tyrosine-protein kinase</keyword>
<dbReference type="InterPro" id="IPR036941">
    <property type="entry name" value="Rcpt_L-dom_sf"/>
</dbReference>
<keyword evidence="17" id="KW-0732">Signal</keyword>
<dbReference type="InterPro" id="IPR011009">
    <property type="entry name" value="Kinase-like_dom_sf"/>
</dbReference>
<reference evidence="22" key="1">
    <citation type="submission" date="2016-11" db="UniProtKB">
        <authorList>
            <consortium name="WormBaseParasite"/>
        </authorList>
    </citation>
    <scope>IDENTIFICATION</scope>
</reference>
<keyword evidence="12" id="KW-0675">Receptor</keyword>
<evidence type="ECO:0000256" key="7">
    <source>
        <dbReference type="ARBA" id="ARBA00022777"/>
    </source>
</evidence>
<evidence type="ECO:0000256" key="9">
    <source>
        <dbReference type="ARBA" id="ARBA00022989"/>
    </source>
</evidence>
<dbReference type="InterPro" id="IPR006212">
    <property type="entry name" value="Furin_repeat"/>
</dbReference>
<dbReference type="InterPro" id="IPR036116">
    <property type="entry name" value="FN3_sf"/>
</dbReference>
<evidence type="ECO:0000256" key="8">
    <source>
        <dbReference type="ARBA" id="ARBA00022840"/>
    </source>
</evidence>
<dbReference type="InterPro" id="IPR003961">
    <property type="entry name" value="FN3_dom"/>
</dbReference>
<dbReference type="PANTHER" id="PTHR46877:SF14">
    <property type="entry name" value="RECEPTOR PROTEIN-TYROSINE KINASE"/>
    <property type="match status" value="1"/>
</dbReference>
<evidence type="ECO:0000256" key="17">
    <source>
        <dbReference type="SAM" id="SignalP"/>
    </source>
</evidence>
<evidence type="ECO:0000313" key="21">
    <source>
        <dbReference type="Proteomes" id="UP000095287"/>
    </source>
</evidence>
<dbReference type="PROSITE" id="PS50853">
    <property type="entry name" value="FN3"/>
    <property type="match status" value="1"/>
</dbReference>
<keyword evidence="21" id="KW-1185">Reference proteome</keyword>
<dbReference type="SUPFAM" id="SSF57184">
    <property type="entry name" value="Growth factor receptor domain"/>
    <property type="match status" value="1"/>
</dbReference>
<evidence type="ECO:0000259" key="19">
    <source>
        <dbReference type="PROSITE" id="PS50853"/>
    </source>
</evidence>
<dbReference type="InterPro" id="IPR000719">
    <property type="entry name" value="Prot_kinase_dom"/>
</dbReference>
<dbReference type="InterPro" id="IPR017896">
    <property type="entry name" value="4Fe4S_Fe-S-bd"/>
</dbReference>
<evidence type="ECO:0000256" key="15">
    <source>
        <dbReference type="PROSITE-ProRule" id="PRU10141"/>
    </source>
</evidence>
<dbReference type="Gene3D" id="2.60.40.10">
    <property type="entry name" value="Immunoglobulins"/>
    <property type="match status" value="2"/>
</dbReference>
<comment type="catalytic activity">
    <reaction evidence="14">
        <text>L-tyrosyl-[protein] + ATP = O-phospho-L-tyrosyl-[protein] + ADP + H(+)</text>
        <dbReference type="Rhea" id="RHEA:10596"/>
        <dbReference type="Rhea" id="RHEA-COMP:10136"/>
        <dbReference type="Rhea" id="RHEA-COMP:20101"/>
        <dbReference type="ChEBI" id="CHEBI:15378"/>
        <dbReference type="ChEBI" id="CHEBI:30616"/>
        <dbReference type="ChEBI" id="CHEBI:46858"/>
        <dbReference type="ChEBI" id="CHEBI:61978"/>
        <dbReference type="ChEBI" id="CHEBI:456216"/>
        <dbReference type="EC" id="2.7.10.1"/>
    </reaction>
</comment>
<feature type="chain" id="PRO_5009313109" description="receptor protein-tyrosine kinase" evidence="17">
    <location>
        <begin position="26"/>
        <end position="1039"/>
    </location>
</feature>
<dbReference type="InterPro" id="IPR013783">
    <property type="entry name" value="Ig-like_fold"/>
</dbReference>
<dbReference type="PANTHER" id="PTHR46877">
    <property type="entry name" value="EPH RECEPTOR A5"/>
    <property type="match status" value="1"/>
</dbReference>
<dbReference type="WBParaSite" id="L893_g2376.t1">
    <property type="protein sequence ID" value="L893_g2376.t1"/>
    <property type="gene ID" value="L893_g2376"/>
</dbReference>
<evidence type="ECO:0000256" key="16">
    <source>
        <dbReference type="SAM" id="Phobius"/>
    </source>
</evidence>
<feature type="transmembrane region" description="Helical" evidence="16">
    <location>
        <begin position="882"/>
        <end position="905"/>
    </location>
</feature>
<dbReference type="InterPro" id="IPR000494">
    <property type="entry name" value="Rcpt_L-dom"/>
</dbReference>
<dbReference type="SUPFAM" id="SSF52058">
    <property type="entry name" value="L domain-like"/>
    <property type="match status" value="2"/>
</dbReference>
<evidence type="ECO:0000256" key="13">
    <source>
        <dbReference type="ARBA" id="ARBA00023180"/>
    </source>
</evidence>
<evidence type="ECO:0000256" key="3">
    <source>
        <dbReference type="ARBA" id="ARBA00022553"/>
    </source>
</evidence>
<dbReference type="SUPFAM" id="SSF49265">
    <property type="entry name" value="Fibronectin type III"/>
    <property type="match status" value="2"/>
</dbReference>
<dbReference type="PROSITE" id="PS51379">
    <property type="entry name" value="4FE4S_FER_2"/>
    <property type="match status" value="1"/>
</dbReference>
<feature type="signal peptide" evidence="17">
    <location>
        <begin position="1"/>
        <end position="25"/>
    </location>
</feature>
<keyword evidence="9 16" id="KW-1133">Transmembrane helix</keyword>
<evidence type="ECO:0000256" key="4">
    <source>
        <dbReference type="ARBA" id="ARBA00022679"/>
    </source>
</evidence>
<dbReference type="GO" id="GO:0005886">
    <property type="term" value="C:plasma membrane"/>
    <property type="evidence" value="ECO:0007669"/>
    <property type="project" value="TreeGrafter"/>
</dbReference>
<dbReference type="Pfam" id="PF01030">
    <property type="entry name" value="Recep_L_domain"/>
    <property type="match status" value="2"/>
</dbReference>
<evidence type="ECO:0000256" key="6">
    <source>
        <dbReference type="ARBA" id="ARBA00022741"/>
    </source>
</evidence>
<evidence type="ECO:0000256" key="2">
    <source>
        <dbReference type="ARBA" id="ARBA00011902"/>
    </source>
</evidence>
<dbReference type="Pfam" id="PF07714">
    <property type="entry name" value="PK_Tyr_Ser-Thr"/>
    <property type="match status" value="1"/>
</dbReference>
<evidence type="ECO:0000256" key="5">
    <source>
        <dbReference type="ARBA" id="ARBA00022692"/>
    </source>
</evidence>
<dbReference type="GO" id="GO:0004714">
    <property type="term" value="F:transmembrane receptor protein tyrosine kinase activity"/>
    <property type="evidence" value="ECO:0007669"/>
    <property type="project" value="UniProtKB-EC"/>
</dbReference>
<keyword evidence="4" id="KW-0808">Transferase</keyword>
<sequence>MNAHRTKVFAPRTLPLLFLLFSILAKEVPEKRCGSVHIRTQKSTFFRSFTQEDDFTCTVIEGDLSITIFRETETSRYVFPYLREVTGYLLIYNYVGLTSLKDTFPALRVIGGENLVMNYAVVIYRNPDLEDVALEKLTLIKNGGVWITENPKLCNTRYIDWKLFTSLPTAPIRSDEDQILRCEHVRSADLSVGPGCDPEGNRCHDLCVGGCTRANDVSACHSCKKVLQNNVCMEKCPDGQFELLNRRCITAEECHGMAPIRANDAILYWKTLGDRCHFECPFGYAQSEEEPNQCTRCNGVCVRVCDADYTINTLSDARDMRECDVVSGNLVIDLGINMLTPELLHQAFGRIREVKGYLIIRFSHAFTSFDAFKNLRRIGGKNLYRNRYALAVFENYNLRKAFSTFMEIKVGSVMFHNNRVLCYKEIVKFLEKVKMTEEVTEFDVSSVSNGEKALCVKPNLKVQVDNRFSNGFTIQFPNFNETDRDHRDFLGHQIFYKAVKNRKIRLFYEEEEACDSTWNMEFVPPMPEEEDRTAFVGLSGLIFPNTLYAFYVKTRMTKGHHQDVSISAIMYVKTQFAEPSIPVGLRVVSTKPTEIKITWNPPLAPNGVITHYIVKWRIENPVEEKIEDHCDITEVSQSKYAFSAGLEDPSELNRNANLNTTATCPAIPGCCDCNNKNKTGKLEISSEWPFESESSKMENQVQNLVFVGDRKKRNIIGVMIDLHDAKLREEGNATKEYDENKNMTESFSVDSLASEGLINVSGTQLTIKNLFHFTNYRITLDIINASTIEHIDAEQQNRSRLVWELPNTPNGDILAFRLRFTLSNKAPIEYCINLTDFTENKGALTKSFALEGDVYMEIRTVTTYGISGPSRPIVVHFPKDRFLLILFSVILACLFIIAVGGIVLYKTRRRTSPYDGSYPEFYPYEVYKPDDWELNMDDLEPDKKIGQGSFGEVYLFRTKGVVRSRNGYEFTKCAGKVLKASDNKYERDKFLSEGSMMKKFDTAFVVKLYGIVSTCNPPMVVMEYMDNVRVLTVIIDFLI</sequence>
<dbReference type="Gene3D" id="3.30.200.20">
    <property type="entry name" value="Phosphorylase Kinase, domain 1"/>
    <property type="match status" value="1"/>
</dbReference>
<dbReference type="EC" id="2.7.10.1" evidence="2"/>
<keyword evidence="13" id="KW-0325">Glycoprotein</keyword>
<dbReference type="Proteomes" id="UP000095287">
    <property type="component" value="Unplaced"/>
</dbReference>
<accession>A0A1I7Z7X8</accession>
<feature type="domain" description="4Fe-4S ferredoxin-type" evidence="20">
    <location>
        <begin position="285"/>
        <end position="317"/>
    </location>
</feature>
<dbReference type="PROSITE" id="PS50011">
    <property type="entry name" value="PROTEIN_KINASE_DOM"/>
    <property type="match status" value="1"/>
</dbReference>
<dbReference type="GO" id="GO:0005524">
    <property type="term" value="F:ATP binding"/>
    <property type="evidence" value="ECO:0007669"/>
    <property type="project" value="UniProtKB-UniRule"/>
</dbReference>
<evidence type="ECO:0000256" key="1">
    <source>
        <dbReference type="ARBA" id="ARBA00004479"/>
    </source>
</evidence>
<keyword evidence="3" id="KW-0597">Phosphoprotein</keyword>
<dbReference type="InterPro" id="IPR009030">
    <property type="entry name" value="Growth_fac_rcpt_cys_sf"/>
</dbReference>
<evidence type="ECO:0000256" key="12">
    <source>
        <dbReference type="ARBA" id="ARBA00023170"/>
    </source>
</evidence>
<evidence type="ECO:0000313" key="22">
    <source>
        <dbReference type="WBParaSite" id="L893_g2376.t1"/>
    </source>
</evidence>
<name>A0A1I7Z7X8_9BILA</name>
<dbReference type="Pfam" id="PF00757">
    <property type="entry name" value="Furin-like"/>
    <property type="match status" value="1"/>
</dbReference>
<keyword evidence="6 15" id="KW-0547">Nucleotide-binding</keyword>
<dbReference type="Gene3D" id="3.80.20.20">
    <property type="entry name" value="Receptor L-domain"/>
    <property type="match status" value="2"/>
</dbReference>
<dbReference type="InterPro" id="IPR017441">
    <property type="entry name" value="Protein_kinase_ATP_BS"/>
</dbReference>
<dbReference type="Gene3D" id="2.10.220.10">
    <property type="entry name" value="Hormone Receptor, Insulin-like Growth Factor Receptor 1, Chain A, domain 2"/>
    <property type="match status" value="1"/>
</dbReference>
<dbReference type="SUPFAM" id="SSF56112">
    <property type="entry name" value="Protein kinase-like (PK-like)"/>
    <property type="match status" value="1"/>
</dbReference>
<evidence type="ECO:0000259" key="18">
    <source>
        <dbReference type="PROSITE" id="PS50011"/>
    </source>
</evidence>
<feature type="domain" description="Fibronectin type-III" evidence="19">
    <location>
        <begin position="785"/>
        <end position="880"/>
    </location>
</feature>